<sequence length="361" mass="40174">MDSWLTRRKAAEISAAAPLTATAHKVSLREISLDMRHDRFRDDRKHFAILLRNALSEDDGLGDTATYVALHGWFHGVSVSRFSNILNSFWTIKMTDVMSIREQQRCTLQYFAVDLAAAAFASALVTPWVTAIDKLVFNKATSNTSIKSSMRKWASKPKATFASLFIPFLVYFGTYATANMFDSFNAVQYDCDPSIVCSSPAKFAATTTVSSGLSIFKDAYFSRMSCGMSTPLLSYALFTLRDAVTIYASFNLPTMIAPKLAEFPFASITPFANIFQSDDARLKMAQLFMPAASQVVSTPIHLLGLDVHARQVRMTIKDRISVIRRYTGFATPLRMIRVLPSFGIGSVANTGFRRNMMTRVV</sequence>
<evidence type="ECO:0000313" key="3">
    <source>
        <dbReference type="Proteomes" id="UP000530670"/>
    </source>
</evidence>
<feature type="transmembrane region" description="Helical" evidence="1">
    <location>
        <begin position="159"/>
        <end position="178"/>
    </location>
</feature>
<organism evidence="2 3">
    <name type="scientific">Fusarium tjaetaba</name>
    <dbReference type="NCBI Taxonomy" id="1567544"/>
    <lineage>
        <taxon>Eukaryota</taxon>
        <taxon>Fungi</taxon>
        <taxon>Dikarya</taxon>
        <taxon>Ascomycota</taxon>
        <taxon>Pezizomycotina</taxon>
        <taxon>Sordariomycetes</taxon>
        <taxon>Hypocreomycetidae</taxon>
        <taxon>Hypocreales</taxon>
        <taxon>Nectriaceae</taxon>
        <taxon>Fusarium</taxon>
        <taxon>Fusarium fujikuroi species complex</taxon>
    </lineage>
</organism>
<dbReference type="PANTHER" id="PTHR37845">
    <property type="entry name" value="SEQUENCE ORPHAN"/>
    <property type="match status" value="1"/>
</dbReference>
<comment type="caution">
    <text evidence="2">The sequence shown here is derived from an EMBL/GenBank/DDBJ whole genome shotgun (WGS) entry which is preliminary data.</text>
</comment>
<dbReference type="Proteomes" id="UP000530670">
    <property type="component" value="Unassembled WGS sequence"/>
</dbReference>
<keyword evidence="3" id="KW-1185">Reference proteome</keyword>
<dbReference type="RefSeq" id="XP_037204412.1">
    <property type="nucleotide sequence ID" value="XM_037355348.1"/>
</dbReference>
<dbReference type="GeneID" id="59307618"/>
<dbReference type="InterPro" id="IPR038781">
    <property type="entry name" value="C365.16-ike"/>
</dbReference>
<dbReference type="PANTHER" id="PTHR37845:SF1">
    <property type="entry name" value="SEQUENCE ORPHAN"/>
    <property type="match status" value="1"/>
</dbReference>
<keyword evidence="1" id="KW-1133">Transmembrane helix</keyword>
<evidence type="ECO:0000256" key="1">
    <source>
        <dbReference type="SAM" id="Phobius"/>
    </source>
</evidence>
<accession>A0A8H5VNA4</accession>
<name>A0A8H5VNA4_9HYPO</name>
<protein>
    <recommendedName>
        <fullName evidence="4">Sequence orphan</fullName>
    </recommendedName>
</protein>
<reference evidence="2 3" key="1">
    <citation type="submission" date="2020-05" db="EMBL/GenBank/DDBJ databases">
        <title>Identification and distribution of gene clusters putatively required for synthesis of sphingolipid metabolism inhibitors in phylogenetically diverse species of the filamentous fungus Fusarium.</title>
        <authorList>
            <person name="Kim H.-S."/>
            <person name="Busman M."/>
            <person name="Brown D.W."/>
            <person name="Divon H."/>
            <person name="Uhlig S."/>
            <person name="Proctor R.H."/>
        </authorList>
    </citation>
    <scope>NUCLEOTIDE SEQUENCE [LARGE SCALE GENOMIC DNA]</scope>
    <source>
        <strain evidence="2 3">NRRL 66243</strain>
    </source>
</reference>
<proteinExistence type="predicted"/>
<dbReference type="EMBL" id="JAAQRI010000185">
    <property type="protein sequence ID" value="KAF5629641.1"/>
    <property type="molecule type" value="Genomic_DNA"/>
</dbReference>
<dbReference type="GO" id="GO:0005739">
    <property type="term" value="C:mitochondrion"/>
    <property type="evidence" value="ECO:0007669"/>
    <property type="project" value="TreeGrafter"/>
</dbReference>
<dbReference type="OrthoDB" id="275936at2759"/>
<evidence type="ECO:0008006" key="4">
    <source>
        <dbReference type="Google" id="ProtNLM"/>
    </source>
</evidence>
<evidence type="ECO:0000313" key="2">
    <source>
        <dbReference type="EMBL" id="KAF5629641.1"/>
    </source>
</evidence>
<keyword evidence="1" id="KW-0472">Membrane</keyword>
<dbReference type="AlphaFoldDB" id="A0A8H5VNA4"/>
<keyword evidence="1" id="KW-0812">Transmembrane</keyword>
<gene>
    <name evidence="2" type="ORF">FTJAE_8522</name>
</gene>